<comment type="subcellular location">
    <subcellularLocation>
        <location evidence="1">Secreted</location>
    </subcellularLocation>
</comment>
<evidence type="ECO:0000313" key="9">
    <source>
        <dbReference type="Proteomes" id="UP001153555"/>
    </source>
</evidence>
<dbReference type="InterPro" id="IPR038408">
    <property type="entry name" value="GNK2_sf"/>
</dbReference>
<feature type="chain" id="PRO_5040326137" evidence="6">
    <location>
        <begin position="25"/>
        <end position="254"/>
    </location>
</feature>
<comment type="similarity">
    <text evidence="5">Belongs to the cysteine-rich repeat secretory protein family.</text>
</comment>
<evidence type="ECO:0000256" key="1">
    <source>
        <dbReference type="ARBA" id="ARBA00004613"/>
    </source>
</evidence>
<proteinExistence type="inferred from homology"/>
<dbReference type="InterPro" id="IPR002902">
    <property type="entry name" value="GNK2"/>
</dbReference>
<evidence type="ECO:0000313" key="8">
    <source>
        <dbReference type="EMBL" id="CAA0837113.1"/>
    </source>
</evidence>
<dbReference type="InterPro" id="IPR050581">
    <property type="entry name" value="CRR_secretory_protein"/>
</dbReference>
<dbReference type="Proteomes" id="UP001153555">
    <property type="component" value="Unassembled WGS sequence"/>
</dbReference>
<comment type="caution">
    <text evidence="8">The sequence shown here is derived from an EMBL/GenBank/DDBJ whole genome shotgun (WGS) entry which is preliminary data.</text>
</comment>
<evidence type="ECO:0000256" key="5">
    <source>
        <dbReference type="ARBA" id="ARBA00038515"/>
    </source>
</evidence>
<dbReference type="PANTHER" id="PTHR32411">
    <property type="entry name" value="CYSTEINE-RICH REPEAT SECRETORY PROTEIN 38-RELATED"/>
    <property type="match status" value="1"/>
</dbReference>
<organism evidence="8 9">
    <name type="scientific">Striga hermonthica</name>
    <name type="common">Purple witchweed</name>
    <name type="synonym">Buchnera hermonthica</name>
    <dbReference type="NCBI Taxonomy" id="68872"/>
    <lineage>
        <taxon>Eukaryota</taxon>
        <taxon>Viridiplantae</taxon>
        <taxon>Streptophyta</taxon>
        <taxon>Embryophyta</taxon>
        <taxon>Tracheophyta</taxon>
        <taxon>Spermatophyta</taxon>
        <taxon>Magnoliopsida</taxon>
        <taxon>eudicotyledons</taxon>
        <taxon>Gunneridae</taxon>
        <taxon>Pentapetalae</taxon>
        <taxon>asterids</taxon>
        <taxon>lamiids</taxon>
        <taxon>Lamiales</taxon>
        <taxon>Orobanchaceae</taxon>
        <taxon>Buchnereae</taxon>
        <taxon>Striga</taxon>
    </lineage>
</organism>
<keyword evidence="9" id="KW-1185">Reference proteome</keyword>
<dbReference type="CDD" id="cd23509">
    <property type="entry name" value="Gnk2-like"/>
    <property type="match status" value="2"/>
</dbReference>
<feature type="signal peptide" evidence="6">
    <location>
        <begin position="1"/>
        <end position="24"/>
    </location>
</feature>
<evidence type="ECO:0000256" key="2">
    <source>
        <dbReference type="ARBA" id="ARBA00022525"/>
    </source>
</evidence>
<reference evidence="8" key="1">
    <citation type="submission" date="2019-12" db="EMBL/GenBank/DDBJ databases">
        <authorList>
            <person name="Scholes J."/>
        </authorList>
    </citation>
    <scope>NUCLEOTIDE SEQUENCE</scope>
</reference>
<dbReference type="OrthoDB" id="893732at2759"/>
<name>A0A9N7NK99_STRHE</name>
<feature type="domain" description="Gnk2-homologous" evidence="7">
    <location>
        <begin position="138"/>
        <end position="247"/>
    </location>
</feature>
<dbReference type="Gene3D" id="3.30.430.20">
    <property type="entry name" value="Gnk2 domain, C-X8-C-X2-C motif"/>
    <property type="match status" value="2"/>
</dbReference>
<sequence length="254" mass="28550">MGYLTFLPLILLLSMPLLFPTATSDDSPLLNKICSNNSGTYSDGDAYAKNVKYLLDLFYNRTSANNRFLKESWGPDGTSAAYGLALCRGDVSPDDCDDCLYDARCKITRRCNSTAAMVWYDNCQVRYSDKNFFGKIDTDDNIIMINVENMTNNNAEKFRETTIELLTDLSKHASSTEEMLAGGDRFFNQNVTVHGMAFCTRDLSSGDCKTCLNWAVKELPIYKREVYSVGGRVVTASCTVRYEEYVFLHKKANA</sequence>
<dbReference type="Pfam" id="PF01657">
    <property type="entry name" value="Stress-antifung"/>
    <property type="match status" value="2"/>
</dbReference>
<evidence type="ECO:0000256" key="3">
    <source>
        <dbReference type="ARBA" id="ARBA00022729"/>
    </source>
</evidence>
<dbReference type="AlphaFoldDB" id="A0A9N7NK99"/>
<gene>
    <name evidence="8" type="ORF">SHERM_04123</name>
</gene>
<evidence type="ECO:0000259" key="7">
    <source>
        <dbReference type="PROSITE" id="PS51473"/>
    </source>
</evidence>
<protein>
    <submittedName>
        <fullName evidence="8">Cysteine-rich repeat secretory protein 38</fullName>
    </submittedName>
</protein>
<accession>A0A9N7NK99</accession>
<keyword evidence="4" id="KW-0677">Repeat</keyword>
<dbReference type="GO" id="GO:0005576">
    <property type="term" value="C:extracellular region"/>
    <property type="evidence" value="ECO:0007669"/>
    <property type="project" value="UniProtKB-SubCell"/>
</dbReference>
<evidence type="ECO:0000256" key="6">
    <source>
        <dbReference type="SAM" id="SignalP"/>
    </source>
</evidence>
<keyword evidence="3 6" id="KW-0732">Signal</keyword>
<keyword evidence="2" id="KW-0964">Secreted</keyword>
<dbReference type="PANTHER" id="PTHR32411:SF43">
    <property type="entry name" value="CYSTEINE-RICH REPEAT SECRETORY PROTEIN 38"/>
    <property type="match status" value="1"/>
</dbReference>
<dbReference type="EMBL" id="CACSLK010030184">
    <property type="protein sequence ID" value="CAA0837113.1"/>
    <property type="molecule type" value="Genomic_DNA"/>
</dbReference>
<feature type="domain" description="Gnk2-homologous" evidence="7">
    <location>
        <begin position="29"/>
        <end position="132"/>
    </location>
</feature>
<dbReference type="PROSITE" id="PS51473">
    <property type="entry name" value="GNK2"/>
    <property type="match status" value="2"/>
</dbReference>
<evidence type="ECO:0000256" key="4">
    <source>
        <dbReference type="ARBA" id="ARBA00022737"/>
    </source>
</evidence>